<keyword evidence="6" id="KW-0243">Dynein</keyword>
<dbReference type="InterPro" id="IPR042228">
    <property type="entry name" value="Dynein_linker_3"/>
</dbReference>
<keyword evidence="4" id="KW-0547">Nucleotide-binding</keyword>
<dbReference type="GO" id="GO:0051959">
    <property type="term" value="F:dynein light intermediate chain binding"/>
    <property type="evidence" value="ECO:0007669"/>
    <property type="project" value="InterPro"/>
</dbReference>
<keyword evidence="3" id="KW-0493">Microtubule</keyword>
<keyword evidence="7" id="KW-0175">Coiled coil</keyword>
<dbReference type="GO" id="GO:0007018">
    <property type="term" value="P:microtubule-based movement"/>
    <property type="evidence" value="ECO:0007669"/>
    <property type="project" value="InterPro"/>
</dbReference>
<dbReference type="GO" id="GO:0005874">
    <property type="term" value="C:microtubule"/>
    <property type="evidence" value="ECO:0007669"/>
    <property type="project" value="UniProtKB-KW"/>
</dbReference>
<keyword evidence="11" id="KW-0966">Cell projection</keyword>
<dbReference type="PANTHER" id="PTHR45703">
    <property type="entry name" value="DYNEIN HEAVY CHAIN"/>
    <property type="match status" value="1"/>
</dbReference>
<reference evidence="14 15" key="1">
    <citation type="submission" date="2020-02" db="EMBL/GenBank/DDBJ databases">
        <title>Draft genome sequence of Haematococcus lacustris strain NIES-144.</title>
        <authorList>
            <person name="Morimoto D."/>
            <person name="Nakagawa S."/>
            <person name="Yoshida T."/>
            <person name="Sawayama S."/>
        </authorList>
    </citation>
    <scope>NUCLEOTIDE SEQUENCE [LARGE SCALE GENOMIC DNA]</scope>
    <source>
        <strain evidence="14 15">NIES-144</strain>
    </source>
</reference>
<feature type="non-terminal residue" evidence="14">
    <location>
        <position position="1"/>
    </location>
</feature>
<dbReference type="InterPro" id="IPR035699">
    <property type="entry name" value="AAA_6"/>
</dbReference>
<dbReference type="Gene3D" id="3.20.180.20">
    <property type="entry name" value="Dynein heavy chain, N-terminal domain 2"/>
    <property type="match status" value="1"/>
</dbReference>
<dbReference type="EMBL" id="BLLF01000173">
    <property type="protein sequence ID" value="GFH08633.1"/>
    <property type="molecule type" value="Genomic_DNA"/>
</dbReference>
<evidence type="ECO:0000256" key="5">
    <source>
        <dbReference type="ARBA" id="ARBA00022840"/>
    </source>
</evidence>
<evidence type="ECO:0000313" key="15">
    <source>
        <dbReference type="Proteomes" id="UP000485058"/>
    </source>
</evidence>
<dbReference type="Gene3D" id="1.20.58.1120">
    <property type="match status" value="1"/>
</dbReference>
<feature type="non-terminal residue" evidence="14">
    <location>
        <position position="470"/>
    </location>
</feature>
<evidence type="ECO:0000256" key="1">
    <source>
        <dbReference type="ARBA" id="ARBA00004430"/>
    </source>
</evidence>
<dbReference type="PANTHER" id="PTHR45703:SF28">
    <property type="entry name" value="DYNEINS HEAVY CHAIN"/>
    <property type="match status" value="1"/>
</dbReference>
<dbReference type="SUPFAM" id="SSF52540">
    <property type="entry name" value="P-loop containing nucleoside triphosphate hydrolases"/>
    <property type="match status" value="1"/>
</dbReference>
<comment type="subcellular location">
    <subcellularLocation>
        <location evidence="1">Cytoplasm</location>
        <location evidence="1">Cytoskeleton</location>
        <location evidence="1">Cilium axoneme</location>
    </subcellularLocation>
</comment>
<dbReference type="AlphaFoldDB" id="A0A699YF06"/>
<feature type="domain" description="Dynein heavy chain linker" evidence="12">
    <location>
        <begin position="2"/>
        <end position="211"/>
    </location>
</feature>
<keyword evidence="8" id="KW-0969">Cilium</keyword>
<keyword evidence="2" id="KW-0963">Cytoplasm</keyword>
<dbReference type="Proteomes" id="UP000485058">
    <property type="component" value="Unassembled WGS sequence"/>
</dbReference>
<comment type="caution">
    <text evidence="14">The sequence shown here is derived from an EMBL/GenBank/DDBJ whole genome shotgun (WGS) entry which is preliminary data.</text>
</comment>
<proteinExistence type="predicted"/>
<evidence type="ECO:0000256" key="3">
    <source>
        <dbReference type="ARBA" id="ARBA00022701"/>
    </source>
</evidence>
<dbReference type="FunFam" id="1.20.140.100:FF:000004">
    <property type="entry name" value="Dynein axonemal heavy chain 6"/>
    <property type="match status" value="1"/>
</dbReference>
<dbReference type="InterPro" id="IPR042222">
    <property type="entry name" value="Dynein_2_N"/>
</dbReference>
<protein>
    <submittedName>
        <fullName evidence="14">Uncharacterized protein</fullName>
    </submittedName>
</protein>
<evidence type="ECO:0000256" key="2">
    <source>
        <dbReference type="ARBA" id="ARBA00022490"/>
    </source>
</evidence>
<evidence type="ECO:0000256" key="10">
    <source>
        <dbReference type="ARBA" id="ARBA00023212"/>
    </source>
</evidence>
<evidence type="ECO:0000256" key="4">
    <source>
        <dbReference type="ARBA" id="ARBA00022741"/>
    </source>
</evidence>
<dbReference type="FunFam" id="3.40.50.300:FF:000044">
    <property type="entry name" value="Dynein heavy chain 5, axonemal"/>
    <property type="match status" value="1"/>
</dbReference>
<feature type="domain" description="Dynein heavy chain hydrolytic ATP-binding dynein motor region" evidence="13">
    <location>
        <begin position="315"/>
        <end position="470"/>
    </location>
</feature>
<dbReference type="GO" id="GO:0005930">
    <property type="term" value="C:axoneme"/>
    <property type="evidence" value="ECO:0007669"/>
    <property type="project" value="UniProtKB-SubCell"/>
</dbReference>
<keyword evidence="15" id="KW-1185">Reference proteome</keyword>
<dbReference type="InterPro" id="IPR013602">
    <property type="entry name" value="Dynein_heavy_linker"/>
</dbReference>
<dbReference type="Gene3D" id="3.40.50.300">
    <property type="entry name" value="P-loop containing nucleotide triphosphate hydrolases"/>
    <property type="match status" value="1"/>
</dbReference>
<keyword evidence="9" id="KW-0505">Motor protein</keyword>
<dbReference type="InterPro" id="IPR027417">
    <property type="entry name" value="P-loop_NTPase"/>
</dbReference>
<evidence type="ECO:0000256" key="9">
    <source>
        <dbReference type="ARBA" id="ARBA00023175"/>
    </source>
</evidence>
<sequence length="470" mass="53389">MTQSMTFSPYKKPFEERIMKWEQQLTLVSEILDQWLTLQRSWMYLEPIFSSEDIMQQLPLEGKRFATVDRMWRKTTDTAKRNPLVLKVCGNQKLLDQFVEANKLLESVQKGLADYLETKRLAFARFFFLSNDELLQILSQTKNPLAVQPHLRKCFEAIETLDFQPNLEITAMNSKEREKVPFDKPMMPTGNVEAWLGEVERRMRASVRHQAYASKRRPDWVRDWAAMVVLAVSAIYWSKEAEDAIAAGTVGAYAEKCNQDLLDLTDMVRGRLSGQDRLTLGALITVDVHARDVMQELVEAKIERPTDFEWASISYGYEYLGNTPRLVITPLTDRCYMTLMSAMHLNLGGAPAGPAGTGKTETTKDLAKALAKQCVVFNCSDGLDYLAMGKFFKGLASSGAWACFDEFNRIDLEVLSVVAQQILTIQLAIQAKVKRFIFEDTEIDLNFSCSVFITMNPGYAGRSELPDNLK</sequence>
<evidence type="ECO:0000256" key="8">
    <source>
        <dbReference type="ARBA" id="ARBA00023069"/>
    </source>
</evidence>
<organism evidence="14 15">
    <name type="scientific">Haematococcus lacustris</name>
    <name type="common">Green alga</name>
    <name type="synonym">Haematococcus pluvialis</name>
    <dbReference type="NCBI Taxonomy" id="44745"/>
    <lineage>
        <taxon>Eukaryota</taxon>
        <taxon>Viridiplantae</taxon>
        <taxon>Chlorophyta</taxon>
        <taxon>core chlorophytes</taxon>
        <taxon>Chlorophyceae</taxon>
        <taxon>CS clade</taxon>
        <taxon>Chlamydomonadales</taxon>
        <taxon>Haematococcaceae</taxon>
        <taxon>Haematococcus</taxon>
    </lineage>
</organism>
<accession>A0A699YF06</accession>
<evidence type="ECO:0000256" key="11">
    <source>
        <dbReference type="ARBA" id="ARBA00023273"/>
    </source>
</evidence>
<dbReference type="Pfam" id="PF08393">
    <property type="entry name" value="DHC_N2"/>
    <property type="match status" value="1"/>
</dbReference>
<dbReference type="GO" id="GO:0005524">
    <property type="term" value="F:ATP binding"/>
    <property type="evidence" value="ECO:0007669"/>
    <property type="project" value="UniProtKB-KW"/>
</dbReference>
<dbReference type="FunFam" id="3.20.180.20:FF:000003">
    <property type="entry name" value="Dynein heavy chain 12, axonemal"/>
    <property type="match status" value="1"/>
</dbReference>
<name>A0A699YF06_HAELA</name>
<dbReference type="Gene3D" id="1.20.140.100">
    <property type="entry name" value="Dynein heavy chain, N-terminal domain 2"/>
    <property type="match status" value="1"/>
</dbReference>
<dbReference type="GO" id="GO:0045505">
    <property type="term" value="F:dynein intermediate chain binding"/>
    <property type="evidence" value="ECO:0007669"/>
    <property type="project" value="InterPro"/>
</dbReference>
<evidence type="ECO:0000256" key="7">
    <source>
        <dbReference type="ARBA" id="ARBA00023054"/>
    </source>
</evidence>
<evidence type="ECO:0000256" key="6">
    <source>
        <dbReference type="ARBA" id="ARBA00023017"/>
    </source>
</evidence>
<evidence type="ECO:0000313" key="14">
    <source>
        <dbReference type="EMBL" id="GFH08633.1"/>
    </source>
</evidence>
<evidence type="ECO:0000259" key="13">
    <source>
        <dbReference type="Pfam" id="PF12774"/>
    </source>
</evidence>
<dbReference type="InterPro" id="IPR026983">
    <property type="entry name" value="DHC"/>
</dbReference>
<gene>
    <name evidence="14" type="ORF">HaLaN_03622</name>
</gene>
<dbReference type="GO" id="GO:0030286">
    <property type="term" value="C:dynein complex"/>
    <property type="evidence" value="ECO:0007669"/>
    <property type="project" value="UniProtKB-KW"/>
</dbReference>
<keyword evidence="10" id="KW-0206">Cytoskeleton</keyword>
<dbReference type="Pfam" id="PF12774">
    <property type="entry name" value="AAA_6"/>
    <property type="match status" value="1"/>
</dbReference>
<keyword evidence="5" id="KW-0067">ATP-binding</keyword>
<evidence type="ECO:0000259" key="12">
    <source>
        <dbReference type="Pfam" id="PF08393"/>
    </source>
</evidence>